<proteinExistence type="predicted"/>
<evidence type="ECO:0000313" key="2">
    <source>
        <dbReference type="WBParaSite" id="MCU_010732-RA"/>
    </source>
</evidence>
<feature type="compositionally biased region" description="Low complexity" evidence="1">
    <location>
        <begin position="369"/>
        <end position="393"/>
    </location>
</feature>
<protein>
    <submittedName>
        <fullName evidence="2">Microtubule-associated protein futsch</fullName>
    </submittedName>
</protein>
<feature type="compositionally biased region" description="Polar residues" evidence="1">
    <location>
        <begin position="487"/>
        <end position="501"/>
    </location>
</feature>
<feature type="compositionally biased region" description="Polar residues" evidence="1">
    <location>
        <begin position="563"/>
        <end position="585"/>
    </location>
</feature>
<organism evidence="2">
    <name type="scientific">Mesocestoides corti</name>
    <name type="common">Flatworm</name>
    <dbReference type="NCBI Taxonomy" id="53468"/>
    <lineage>
        <taxon>Eukaryota</taxon>
        <taxon>Metazoa</taxon>
        <taxon>Spiralia</taxon>
        <taxon>Lophotrochozoa</taxon>
        <taxon>Platyhelminthes</taxon>
        <taxon>Cestoda</taxon>
        <taxon>Eucestoda</taxon>
        <taxon>Cyclophyllidea</taxon>
        <taxon>Mesocestoididae</taxon>
        <taxon>Mesocestoides</taxon>
    </lineage>
</organism>
<reference evidence="2" key="1">
    <citation type="submission" date="2019-11" db="UniProtKB">
        <authorList>
            <consortium name="WormBaseParasite"/>
        </authorList>
    </citation>
    <scope>IDENTIFICATION</scope>
</reference>
<feature type="compositionally biased region" description="Polar residues" evidence="1">
    <location>
        <begin position="660"/>
        <end position="676"/>
    </location>
</feature>
<feature type="region of interest" description="Disordered" evidence="1">
    <location>
        <begin position="237"/>
        <end position="452"/>
    </location>
</feature>
<feature type="compositionally biased region" description="Low complexity" evidence="1">
    <location>
        <begin position="181"/>
        <end position="196"/>
    </location>
</feature>
<feature type="compositionally biased region" description="Low complexity" evidence="1">
    <location>
        <begin position="646"/>
        <end position="659"/>
    </location>
</feature>
<feature type="compositionally biased region" description="Basic and acidic residues" evidence="1">
    <location>
        <begin position="318"/>
        <end position="329"/>
    </location>
</feature>
<feature type="compositionally biased region" description="Polar residues" evidence="1">
    <location>
        <begin position="692"/>
        <end position="706"/>
    </location>
</feature>
<feature type="region of interest" description="Disordered" evidence="1">
    <location>
        <begin position="1"/>
        <end position="218"/>
    </location>
</feature>
<feature type="compositionally biased region" description="Low complexity" evidence="1">
    <location>
        <begin position="443"/>
        <end position="452"/>
    </location>
</feature>
<feature type="compositionally biased region" description="Polar residues" evidence="1">
    <location>
        <begin position="292"/>
        <end position="307"/>
    </location>
</feature>
<feature type="compositionally biased region" description="Basic and acidic residues" evidence="1">
    <location>
        <begin position="128"/>
        <end position="139"/>
    </location>
</feature>
<feature type="compositionally biased region" description="Low complexity" evidence="1">
    <location>
        <begin position="246"/>
        <end position="267"/>
    </location>
</feature>
<feature type="compositionally biased region" description="Polar residues" evidence="1">
    <location>
        <begin position="102"/>
        <end position="117"/>
    </location>
</feature>
<feature type="compositionally biased region" description="Polar residues" evidence="1">
    <location>
        <begin position="718"/>
        <end position="737"/>
    </location>
</feature>
<dbReference type="AlphaFoldDB" id="A0A5K3FWR2"/>
<sequence>PSKADGARYAVEEENARPPVGERFPGSAASGCLQPSCIDLDKQPTPVMEAAKKSSHQAASSGDSGSRASSIVDSIKSSIEEEAFALSEGSGESVSGRIDSVKSASAGSSLAQPSSLKSAKGGSGEVESTGRKSLERAFGKEAPSVSERSNVSDLEGSSVAKPSPKKTSPVESAKHSRRQVASRSSASPSDFRSRVSSKADGARYSVEEENARTPIGEGLSVSAVSYSFDFDNQSTPVMEAAKKSSHQAASSGDSGSRASSIVDSIKSSIKEEAFALSEGSGESVSGRIDSVKSASAGSSLAQPSSLKSAKGGSGEVESTGRKSLERAFGKEAPSVSERSNVSDLEGSSVAKPSPKKTSPVESAKHSRRQVASSSSDSPSDSRSRVSSKADAARYAVEEENARPPVGERFPGSAASGCLQPSRSDLDKQPTPVMEAAKKSTHQSASSGDSGSRASFIVDSIKSSIEDEALALSEGSRESVSGRIDSVKSASPASSLQRTSPKVLSKPPISPAASAECRSGDITLNGSASHDESGSRASSKGDGVEHGSKLVSPVHSRSAPHVNIATTLTENQEGCSQSEQSSVPSKISISRYAITGAYFVEILPRNHASASTSQSQVPSEASKTAQSPIGRASPGTPTTPGVEEKSGGVASVASISSAPSLQTAPDSDASAQPQSLASLGPAQPRSSVDVDGTHNTTPDKPPTTSRGTEAYSADFESVTVCSSGPSNAQTTDPPSGRSSVGVLPIPTDEEFDHQSPVASTPHPRFLDTPWPEVNPHIEAAAAASTVVRDAFNEPDKEVVTPIKPRIRRVFKGDPEPMLSNFIEDLFDQVVSNTVDFVMKVDRACQHRAAVKAAQQGVQQAAELVGAEGEVLAGEETLEFVEEQLGVAKEQLRELVEDRVKEFIEEHVEERVEEHVEEQANQRAVEQVKVKERVEERSFSYFEEDNSDDLTLTEDDLIGMIANTASRTAPLFQEALRFFWDLRTSSERGTYEKALREATYPPRFSADCIEDEDIELGRRIVKIGFVNRCLFFDVLREILQSIYEGEDAEIRENRQPSMNSARFRLWQGPNRPSSFERLERIVRPKLEANLGVSLTPPTSADAEHYTPPPLPNLLGDVSRLSRVAQWTLRDKHWLDQMVEVEMRMEEFSWLNYAPYERQLFDGLVEGIMRELLEDVCKQCISEFIEEGSLAQQR</sequence>
<accession>A0A5K3FWR2</accession>
<feature type="compositionally biased region" description="Polar residues" evidence="1">
    <location>
        <begin position="607"/>
        <end position="626"/>
    </location>
</feature>
<evidence type="ECO:0000256" key="1">
    <source>
        <dbReference type="SAM" id="MobiDB-lite"/>
    </source>
</evidence>
<name>A0A5K3FWR2_MESCO</name>
<feature type="region of interest" description="Disordered" evidence="1">
    <location>
        <begin position="467"/>
        <end position="585"/>
    </location>
</feature>
<dbReference type="WBParaSite" id="MCU_010732-RA">
    <property type="protein sequence ID" value="MCU_010732-RA"/>
    <property type="gene ID" value="MCU_010732"/>
</dbReference>
<feature type="compositionally biased region" description="Low complexity" evidence="1">
    <location>
        <begin position="56"/>
        <end position="70"/>
    </location>
</feature>
<feature type="region of interest" description="Disordered" evidence="1">
    <location>
        <begin position="607"/>
        <end position="766"/>
    </location>
</feature>